<dbReference type="Proteomes" id="UP001349262">
    <property type="component" value="Unassembled WGS sequence"/>
</dbReference>
<proteinExistence type="predicted"/>
<dbReference type="PROSITE" id="PS51379">
    <property type="entry name" value="4FE4S_FER_2"/>
    <property type="match status" value="1"/>
</dbReference>
<comment type="caution">
    <text evidence="2">The sequence shown here is derived from an EMBL/GenBank/DDBJ whole genome shotgun (WGS) entry which is preliminary data.</text>
</comment>
<dbReference type="EMBL" id="MLBY01000005">
    <property type="protein sequence ID" value="MEE7459781.1"/>
    <property type="molecule type" value="Genomic_DNA"/>
</dbReference>
<dbReference type="PANTHER" id="PTHR42783:SF3">
    <property type="entry name" value="GLUTAMATE SYNTHASE [NADPH] SMALL CHAIN-RELATED"/>
    <property type="match status" value="1"/>
</dbReference>
<accession>A0ABU7TGM4</accession>
<evidence type="ECO:0000313" key="2">
    <source>
        <dbReference type="EMBL" id="MEE7459781.1"/>
    </source>
</evidence>
<keyword evidence="3" id="KW-1185">Reference proteome</keyword>
<name>A0ABU7TGM4_9HYPH</name>
<dbReference type="InterPro" id="IPR006311">
    <property type="entry name" value="TAT_signal"/>
</dbReference>
<gene>
    <name evidence="2" type="ORF">MRSR164_24300</name>
</gene>
<dbReference type="CDD" id="cd02784">
    <property type="entry name" value="MopB_CT_PHLH"/>
    <property type="match status" value="1"/>
</dbReference>
<sequence>MPPLSPPSRREALRLLGAGITLAASGCSRPDEEIVPYVRAPEQLLPGVPARYATSLSLSGWARGVHAIAVDGRPIKIEGNPLHPGSLGATDVFAEATILDLYDPDRSRTVTERVNGIASWDMFERALGGPLATVRAARGRGLHLVTGRVTSPTLARQIGGLLHALPEAIWHVHEPVDDGNAARGAERAFGRPLRALPRLDRAETILCVGADPLGAGPDQIRLSRAFAERRRDPARFGRLYVAEAALTLTGIKADARRAVHPLDQPAVLAVIADALGAGLPVPALPEEVRRFAWAAADDLKAQEGRALVLAGPALAPELHALTHWINARLRASVDFIAPPDRIEGRDPATLADLAAALDRGGVTCLALLGTDPVATAPADLDLGKRIARARFSVHAGLHGDESAGATHWHLPLTHELENWSDLRATDGTASLVQPLLRPLYDGRSLHEILPLFAGLGATAGHALVRETWRETWRERGGADFEGWWHRSLHDGLIEDTAAPLLDPGAPRLVSPRLVSPPESRRPEDFAIELRPDSCLWDGRFANNAWLQECPKPVSKQVWGNALALSRKEAARRGLEAGDVVRASVGERSLEVPVAIESGVAEGVGVLTLGYGRERAGAIGNGIGADAFRLATQASPWLLTNVELRKAGRSEKILRTQNDVVIEGETKTLFRQIDLAALSEAEPKGIGADQPSLVDPWKGDADGHAWAMVIDTDACIGCNACVVACQSENNVPVVGPEEIARGRMMHWLRVDLYDAGPPEAPRAGFQPVPCMHCERAPCEPVCPVAASVHDGEGLNLQVYNRCVGTRFCEANCPYKVRRFNFFGYADGQPYANLGAESVKAQRNPNVTVRARGVMEKCTYCIQRIASERQAAGRDGRPMEEVATACQSACPTRAIRFGDLAKPGNPIAPLRQDPRHYALMEELNTRPRTTYLANLRSPNPALKEDRT</sequence>
<dbReference type="Gene3D" id="2.40.40.20">
    <property type="match status" value="1"/>
</dbReference>
<dbReference type="CDD" id="cd10551">
    <property type="entry name" value="PsrB"/>
    <property type="match status" value="1"/>
</dbReference>
<evidence type="ECO:0000259" key="1">
    <source>
        <dbReference type="PROSITE" id="PS51379"/>
    </source>
</evidence>
<dbReference type="PANTHER" id="PTHR42783">
    <property type="entry name" value="GLUTAMATE SYNTHASE [NADPH] SMALL CHAIN"/>
    <property type="match status" value="1"/>
</dbReference>
<protein>
    <submittedName>
        <fullName evidence="2">4Fe-4S ferredoxin</fullName>
    </submittedName>
</protein>
<dbReference type="InterPro" id="IPR017896">
    <property type="entry name" value="4Fe4S_Fe-S-bd"/>
</dbReference>
<dbReference type="Gene3D" id="3.30.70.20">
    <property type="match status" value="2"/>
</dbReference>
<dbReference type="SUPFAM" id="SSF53706">
    <property type="entry name" value="Formate dehydrogenase/DMSO reductase, domains 1-3"/>
    <property type="match status" value="1"/>
</dbReference>
<dbReference type="InterPro" id="IPR009010">
    <property type="entry name" value="Asp_de-COase-like_dom_sf"/>
</dbReference>
<organism evidence="2 3">
    <name type="scientific">Methylobacterium radiotolerans</name>
    <dbReference type="NCBI Taxonomy" id="31998"/>
    <lineage>
        <taxon>Bacteria</taxon>
        <taxon>Pseudomonadati</taxon>
        <taxon>Pseudomonadota</taxon>
        <taxon>Alphaproteobacteria</taxon>
        <taxon>Hyphomicrobiales</taxon>
        <taxon>Methylobacteriaceae</taxon>
        <taxon>Methylobacterium</taxon>
    </lineage>
</organism>
<evidence type="ECO:0000313" key="3">
    <source>
        <dbReference type="Proteomes" id="UP001349262"/>
    </source>
</evidence>
<dbReference type="PROSITE" id="PS51318">
    <property type="entry name" value="TAT"/>
    <property type="match status" value="1"/>
</dbReference>
<dbReference type="SUPFAM" id="SSF50692">
    <property type="entry name" value="ADC-like"/>
    <property type="match status" value="1"/>
</dbReference>
<dbReference type="SUPFAM" id="SSF54862">
    <property type="entry name" value="4Fe-4S ferredoxins"/>
    <property type="match status" value="1"/>
</dbReference>
<dbReference type="Pfam" id="PF12838">
    <property type="entry name" value="Fer4_7"/>
    <property type="match status" value="1"/>
</dbReference>
<dbReference type="Gene3D" id="3.40.50.740">
    <property type="match status" value="1"/>
</dbReference>
<reference evidence="2 3" key="1">
    <citation type="journal article" date="2012" name="Genet. Mol. Biol.">
        <title>Analysis of 16S rRNA and mxaF genes revealing insights into Methylobacterium niche-specific plant association.</title>
        <authorList>
            <person name="Dourado M.N."/>
            <person name="Andreote F.D."/>
            <person name="Dini-Andreote F."/>
            <person name="Conti R."/>
            <person name="Araujo J.M."/>
            <person name="Araujo W.L."/>
        </authorList>
    </citation>
    <scope>NUCLEOTIDE SEQUENCE [LARGE SCALE GENOMIC DNA]</scope>
    <source>
        <strain evidence="2 3">SR1.6/4</strain>
    </source>
</reference>
<feature type="domain" description="4Fe-4S ferredoxin-type" evidence="1">
    <location>
        <begin position="705"/>
        <end position="735"/>
    </location>
</feature>